<dbReference type="OrthoDB" id="5386823at2759"/>
<organism evidence="2 3">
    <name type="scientific">Aulographum hederae CBS 113979</name>
    <dbReference type="NCBI Taxonomy" id="1176131"/>
    <lineage>
        <taxon>Eukaryota</taxon>
        <taxon>Fungi</taxon>
        <taxon>Dikarya</taxon>
        <taxon>Ascomycota</taxon>
        <taxon>Pezizomycotina</taxon>
        <taxon>Dothideomycetes</taxon>
        <taxon>Pleosporomycetidae</taxon>
        <taxon>Aulographales</taxon>
        <taxon>Aulographaceae</taxon>
    </lineage>
</organism>
<reference evidence="2" key="1">
    <citation type="journal article" date="2020" name="Stud. Mycol.">
        <title>101 Dothideomycetes genomes: a test case for predicting lifestyles and emergence of pathogens.</title>
        <authorList>
            <person name="Haridas S."/>
            <person name="Albert R."/>
            <person name="Binder M."/>
            <person name="Bloem J."/>
            <person name="Labutti K."/>
            <person name="Salamov A."/>
            <person name="Andreopoulos B."/>
            <person name="Baker S."/>
            <person name="Barry K."/>
            <person name="Bills G."/>
            <person name="Bluhm B."/>
            <person name="Cannon C."/>
            <person name="Castanera R."/>
            <person name="Culley D."/>
            <person name="Daum C."/>
            <person name="Ezra D."/>
            <person name="Gonzalez J."/>
            <person name="Henrissat B."/>
            <person name="Kuo A."/>
            <person name="Liang C."/>
            <person name="Lipzen A."/>
            <person name="Lutzoni F."/>
            <person name="Magnuson J."/>
            <person name="Mondo S."/>
            <person name="Nolan M."/>
            <person name="Ohm R."/>
            <person name="Pangilinan J."/>
            <person name="Park H.-J."/>
            <person name="Ramirez L."/>
            <person name="Alfaro M."/>
            <person name="Sun H."/>
            <person name="Tritt A."/>
            <person name="Yoshinaga Y."/>
            <person name="Zwiers L.-H."/>
            <person name="Turgeon B."/>
            <person name="Goodwin S."/>
            <person name="Spatafora J."/>
            <person name="Crous P."/>
            <person name="Grigoriev I."/>
        </authorList>
    </citation>
    <scope>NUCLEOTIDE SEQUENCE</scope>
    <source>
        <strain evidence="2">CBS 113979</strain>
    </source>
</reference>
<keyword evidence="3" id="KW-1185">Reference proteome</keyword>
<evidence type="ECO:0000256" key="1">
    <source>
        <dbReference type="SAM" id="MobiDB-lite"/>
    </source>
</evidence>
<feature type="compositionally biased region" description="Low complexity" evidence="1">
    <location>
        <begin position="40"/>
        <end position="49"/>
    </location>
</feature>
<proteinExistence type="predicted"/>
<feature type="region of interest" description="Disordered" evidence="1">
    <location>
        <begin position="69"/>
        <end position="109"/>
    </location>
</feature>
<gene>
    <name evidence="2" type="ORF">K402DRAFT_127302</name>
</gene>
<dbReference type="EMBL" id="ML977139">
    <property type="protein sequence ID" value="KAF1991521.1"/>
    <property type="molecule type" value="Genomic_DNA"/>
</dbReference>
<protein>
    <submittedName>
        <fullName evidence="2">Uncharacterized protein</fullName>
    </submittedName>
</protein>
<feature type="compositionally biased region" description="Polar residues" evidence="1">
    <location>
        <begin position="13"/>
        <end position="38"/>
    </location>
</feature>
<accession>A0A6G1HE72</accession>
<feature type="region of interest" description="Disordered" evidence="1">
    <location>
        <begin position="1"/>
        <end position="55"/>
    </location>
</feature>
<dbReference type="Proteomes" id="UP000800041">
    <property type="component" value="Unassembled WGS sequence"/>
</dbReference>
<feature type="compositionally biased region" description="Basic and acidic residues" evidence="1">
    <location>
        <begin position="91"/>
        <end position="109"/>
    </location>
</feature>
<feature type="compositionally biased region" description="Basic and acidic residues" evidence="1">
    <location>
        <begin position="1"/>
        <end position="12"/>
    </location>
</feature>
<evidence type="ECO:0000313" key="3">
    <source>
        <dbReference type="Proteomes" id="UP000800041"/>
    </source>
</evidence>
<name>A0A6G1HE72_9PEZI</name>
<sequence length="109" mass="11620">MSDKLMETEKGGEQTQYESINTVNKPHSKTGGQLSDLETSTKTSTTPSSARADQTAENIRYGQAMSEEGVGGFTAGVDGEADATEGGQKQMRREQGYDAGHEMDRNVGA</sequence>
<evidence type="ECO:0000313" key="2">
    <source>
        <dbReference type="EMBL" id="KAF1991521.1"/>
    </source>
</evidence>
<dbReference type="AlphaFoldDB" id="A0A6G1HE72"/>